<feature type="domain" description="ABC-2 type transporter transmembrane" evidence="6">
    <location>
        <begin position="18"/>
        <end position="214"/>
    </location>
</feature>
<protein>
    <submittedName>
        <fullName evidence="7">| / ABC-2 type transporter protein / 520899:521657 Forward</fullName>
    </submittedName>
</protein>
<keyword evidence="3 5" id="KW-1133">Transmembrane helix</keyword>
<dbReference type="InterPro" id="IPR013525">
    <property type="entry name" value="ABC2_TM"/>
</dbReference>
<feature type="transmembrane region" description="Helical" evidence="5">
    <location>
        <begin position="169"/>
        <end position="188"/>
    </location>
</feature>
<dbReference type="GO" id="GO:0016020">
    <property type="term" value="C:membrane"/>
    <property type="evidence" value="ECO:0007669"/>
    <property type="project" value="UniProtKB-SubCell"/>
</dbReference>
<accession>A0A0G7ZLK9</accession>
<feature type="transmembrane region" description="Helical" evidence="5">
    <location>
        <begin position="87"/>
        <end position="118"/>
    </location>
</feature>
<dbReference type="EMBL" id="CWGI01000001">
    <property type="protein sequence ID" value="CRX37035.1"/>
    <property type="molecule type" value="Genomic_DNA"/>
</dbReference>
<evidence type="ECO:0000313" key="8">
    <source>
        <dbReference type="Proteomes" id="UP000242141"/>
    </source>
</evidence>
<dbReference type="Proteomes" id="UP000242141">
    <property type="component" value="Unassembled WGS sequence"/>
</dbReference>
<evidence type="ECO:0000256" key="2">
    <source>
        <dbReference type="ARBA" id="ARBA00022692"/>
    </source>
</evidence>
<feature type="transmembrane region" description="Helical" evidence="5">
    <location>
        <begin position="227"/>
        <end position="246"/>
    </location>
</feature>
<keyword evidence="4 5" id="KW-0472">Membrane</keyword>
<feature type="transmembrane region" description="Helical" evidence="5">
    <location>
        <begin position="12"/>
        <end position="33"/>
    </location>
</feature>
<feature type="transmembrane region" description="Helical" evidence="5">
    <location>
        <begin position="138"/>
        <end position="162"/>
    </location>
</feature>
<evidence type="ECO:0000256" key="5">
    <source>
        <dbReference type="SAM" id="Phobius"/>
    </source>
</evidence>
<gene>
    <name evidence="7" type="ORF">HEPPS_02350</name>
</gene>
<evidence type="ECO:0000259" key="6">
    <source>
        <dbReference type="Pfam" id="PF01061"/>
    </source>
</evidence>
<dbReference type="AlphaFoldDB" id="A0A0G7ZLK9"/>
<evidence type="ECO:0000256" key="4">
    <source>
        <dbReference type="ARBA" id="ARBA00023136"/>
    </source>
</evidence>
<organism evidence="7 8">
    <name type="scientific">Candidatus Hepatoplasma crinochetorum</name>
    <dbReference type="NCBI Taxonomy" id="295596"/>
    <lineage>
        <taxon>Bacteria</taxon>
        <taxon>Bacillati</taxon>
        <taxon>Mycoplasmatota</taxon>
        <taxon>Mollicutes</taxon>
        <taxon>Candidatus Hepatoplasmataceae</taxon>
        <taxon>Candidatus Hepatoplasma</taxon>
    </lineage>
</organism>
<proteinExistence type="predicted"/>
<dbReference type="GO" id="GO:0140359">
    <property type="term" value="F:ABC-type transporter activity"/>
    <property type="evidence" value="ECO:0007669"/>
    <property type="project" value="InterPro"/>
</dbReference>
<dbReference type="Pfam" id="PF01061">
    <property type="entry name" value="ABC2_membrane"/>
    <property type="match status" value="1"/>
</dbReference>
<reference evidence="8" key="1">
    <citation type="submission" date="2015-05" db="EMBL/GenBank/DDBJ databases">
        <authorList>
            <person name="Collingro A."/>
        </authorList>
    </citation>
    <scope>NUCLEOTIDE SEQUENCE [LARGE SCALE GENOMIC DNA]</scope>
    <source>
        <strain evidence="8">Ps</strain>
    </source>
</reference>
<sequence length="252" mass="28312">MSSLYKLILKTNIKSPALAFPLVTPIVFVLVFVTGTNDQELTASFFKIISIMLMQSGTFGFGFNMIALKKSIMLKRIGATKITKPQVLMASIFYGWTMLLISLIWTTSFTFILSASGYYQSSIDGHTLHMDFGSVVNWGYIVLGMIISILVSYAIGMMFVSLARTDEQFAMMAMFYMFFTILLAGLLINNEIRQEIPWMVWVGYFNPTVWANDVINFGVIGTNVEELWLEIVVPILFAAAAIGVSLKTFKWD</sequence>
<comment type="subcellular location">
    <subcellularLocation>
        <location evidence="1">Membrane</location>
        <topology evidence="1">Multi-pass membrane protein</topology>
    </subcellularLocation>
</comment>
<evidence type="ECO:0000256" key="3">
    <source>
        <dbReference type="ARBA" id="ARBA00022989"/>
    </source>
</evidence>
<keyword evidence="8" id="KW-1185">Reference proteome</keyword>
<evidence type="ECO:0000256" key="1">
    <source>
        <dbReference type="ARBA" id="ARBA00004141"/>
    </source>
</evidence>
<keyword evidence="2 5" id="KW-0812">Transmembrane</keyword>
<name>A0A0G7ZLK9_9MOLU</name>
<evidence type="ECO:0000313" key="7">
    <source>
        <dbReference type="EMBL" id="CRX37035.1"/>
    </source>
</evidence>
<feature type="transmembrane region" description="Helical" evidence="5">
    <location>
        <begin position="45"/>
        <end position="66"/>
    </location>
</feature>